<dbReference type="FunFam" id="1.20.58.1020:FF:000001">
    <property type="entry name" value="DNA replication complex GINS protein PSF2"/>
    <property type="match status" value="1"/>
</dbReference>
<dbReference type="PANTHER" id="PTHR12772">
    <property type="entry name" value="DNA REPLICATION COMPLEX GINS PROTEIN PSF2"/>
    <property type="match status" value="1"/>
</dbReference>
<dbReference type="Proteomes" id="UP000196158">
    <property type="component" value="Unassembled WGS sequence"/>
</dbReference>
<dbReference type="InterPro" id="IPR036224">
    <property type="entry name" value="GINS_bundle-like_dom_sf"/>
</dbReference>
<dbReference type="PANTHER" id="PTHR12772:SF0">
    <property type="entry name" value="DNA REPLICATION COMPLEX GINS PROTEIN PSF2"/>
    <property type="match status" value="1"/>
</dbReference>
<evidence type="ECO:0000256" key="1">
    <source>
        <dbReference type="ARBA" id="ARBA00004123"/>
    </source>
</evidence>
<feature type="region of interest" description="Disordered" evidence="7">
    <location>
        <begin position="34"/>
        <end position="55"/>
    </location>
</feature>
<organism evidence="10 11">
    <name type="scientific">Maudiozyma saulgeensis</name>
    <dbReference type="NCBI Taxonomy" id="1789683"/>
    <lineage>
        <taxon>Eukaryota</taxon>
        <taxon>Fungi</taxon>
        <taxon>Dikarya</taxon>
        <taxon>Ascomycota</taxon>
        <taxon>Saccharomycotina</taxon>
        <taxon>Saccharomycetes</taxon>
        <taxon>Saccharomycetales</taxon>
        <taxon>Saccharomycetaceae</taxon>
        <taxon>Maudiozyma</taxon>
    </lineage>
</organism>
<keyword evidence="11" id="KW-1185">Reference proteome</keyword>
<dbReference type="STRING" id="1789683.A0A1X7R7Z9"/>
<gene>
    <name evidence="10" type="ORF">KASA_0J00440G</name>
</gene>
<evidence type="ECO:0000256" key="3">
    <source>
        <dbReference type="ARBA" id="ARBA00015139"/>
    </source>
</evidence>
<dbReference type="SUPFAM" id="SSF160059">
    <property type="entry name" value="PriA/YqbF domain"/>
    <property type="match status" value="1"/>
</dbReference>
<dbReference type="Gene3D" id="1.20.58.1020">
    <property type="match status" value="1"/>
</dbReference>
<evidence type="ECO:0000259" key="8">
    <source>
        <dbReference type="Pfam" id="PF05916"/>
    </source>
</evidence>
<reference evidence="10 11" key="1">
    <citation type="submission" date="2017-04" db="EMBL/GenBank/DDBJ databases">
        <authorList>
            <person name="Afonso C.L."/>
            <person name="Miller P.J."/>
            <person name="Scott M.A."/>
            <person name="Spackman E."/>
            <person name="Goraichik I."/>
            <person name="Dimitrov K.M."/>
            <person name="Suarez D.L."/>
            <person name="Swayne D.E."/>
        </authorList>
    </citation>
    <scope>NUCLEOTIDE SEQUENCE [LARGE SCALE GENOMIC DNA]</scope>
</reference>
<evidence type="ECO:0000256" key="6">
    <source>
        <dbReference type="PIRNR" id="PIRNR028998"/>
    </source>
</evidence>
<name>A0A1X7R7Z9_9SACH</name>
<evidence type="ECO:0000313" key="10">
    <source>
        <dbReference type="EMBL" id="SMN21742.1"/>
    </source>
</evidence>
<dbReference type="GO" id="GO:0006260">
    <property type="term" value="P:DNA replication"/>
    <property type="evidence" value="ECO:0007669"/>
    <property type="project" value="UniProtKB-KW"/>
</dbReference>
<proteinExistence type="inferred from homology"/>
<dbReference type="AlphaFoldDB" id="A0A1X7R7Z9"/>
<evidence type="ECO:0000313" key="11">
    <source>
        <dbReference type="Proteomes" id="UP000196158"/>
    </source>
</evidence>
<keyword evidence="5 6" id="KW-0539">Nucleus</keyword>
<dbReference type="Pfam" id="PF05916">
    <property type="entry name" value="Sld5"/>
    <property type="match status" value="1"/>
</dbReference>
<protein>
    <recommendedName>
        <fullName evidence="3 6">DNA replication complex GINS protein PSF2</fullName>
    </recommendedName>
</protein>
<dbReference type="CDD" id="cd11712">
    <property type="entry name" value="GINS_A_psf2"/>
    <property type="match status" value="1"/>
</dbReference>
<accession>A0A1X7R7Z9</accession>
<dbReference type="Gene3D" id="3.40.5.50">
    <property type="match status" value="1"/>
</dbReference>
<dbReference type="GO" id="GO:0000811">
    <property type="term" value="C:GINS complex"/>
    <property type="evidence" value="ECO:0007669"/>
    <property type="project" value="TreeGrafter"/>
</dbReference>
<dbReference type="SUPFAM" id="SSF158573">
    <property type="entry name" value="GINS helical bundle-like"/>
    <property type="match status" value="1"/>
</dbReference>
<dbReference type="InterPro" id="IPR056784">
    <property type="entry name" value="PSF2_N"/>
</dbReference>
<comment type="subunit">
    <text evidence="6">Component of the GINS complex.</text>
</comment>
<dbReference type="EMBL" id="FXLY01000009">
    <property type="protein sequence ID" value="SMN21742.1"/>
    <property type="molecule type" value="Genomic_DNA"/>
</dbReference>
<feature type="domain" description="DNA replication complex GINS protein PSF2 N-terminal" evidence="9">
    <location>
        <begin position="69"/>
        <end position="96"/>
    </location>
</feature>
<dbReference type="PIRSF" id="PIRSF028998">
    <property type="entry name" value="GINS_Psf2_subgr"/>
    <property type="match status" value="1"/>
</dbReference>
<dbReference type="Pfam" id="PF25005">
    <property type="entry name" value="PSF2_N"/>
    <property type="match status" value="1"/>
</dbReference>
<evidence type="ECO:0000259" key="9">
    <source>
        <dbReference type="Pfam" id="PF25005"/>
    </source>
</evidence>
<sequence length="247" mass="28684">MSLPGRLQETFSPEEVQFIVENQKIKIFPRITTSKKRGGDSSRNNNNNNTDNEDMSRWRMLTMDGRALENMIVMKSTEVTLWLALLLKQQSKCNIIIPEWLTIKGLDLMLQYEKRNIERFSALPWDWLVVSEILFKQAADDFNDPIYELRNRIQDLKEIRQMKVLQGLKNLNESHMQLDNLGLLEINELRPFIVRVMDKLRQIHASGIDTTETENQDYDDDNDIGMGTMISSDRDASSSIPPNAMSF</sequence>
<comment type="subcellular location">
    <subcellularLocation>
        <location evidence="1 6">Nucleus</location>
    </subcellularLocation>
</comment>
<dbReference type="GO" id="GO:0000727">
    <property type="term" value="P:double-strand break repair via break-induced replication"/>
    <property type="evidence" value="ECO:0007669"/>
    <property type="project" value="TreeGrafter"/>
</dbReference>
<dbReference type="InterPro" id="IPR007257">
    <property type="entry name" value="GINS_Psf2"/>
</dbReference>
<dbReference type="CDD" id="cd21694">
    <property type="entry name" value="GINS_B_Psf2"/>
    <property type="match status" value="1"/>
</dbReference>
<evidence type="ECO:0000256" key="7">
    <source>
        <dbReference type="SAM" id="MobiDB-lite"/>
    </source>
</evidence>
<evidence type="ECO:0000256" key="5">
    <source>
        <dbReference type="ARBA" id="ARBA00023242"/>
    </source>
</evidence>
<comment type="similarity">
    <text evidence="2 6">Belongs to the GINS2/PSF2 family.</text>
</comment>
<dbReference type="OrthoDB" id="1938138at2759"/>
<keyword evidence="4 6" id="KW-0235">DNA replication</keyword>
<evidence type="ECO:0000256" key="4">
    <source>
        <dbReference type="ARBA" id="ARBA00022705"/>
    </source>
</evidence>
<evidence type="ECO:0000256" key="2">
    <source>
        <dbReference type="ARBA" id="ARBA00010565"/>
    </source>
</evidence>
<dbReference type="InterPro" id="IPR021151">
    <property type="entry name" value="GINS_A"/>
</dbReference>
<feature type="domain" description="GINS subunit" evidence="8">
    <location>
        <begin position="100"/>
        <end position="204"/>
    </location>
</feature>